<protein>
    <submittedName>
        <fullName evidence="1">Uncharacterized protein</fullName>
    </submittedName>
</protein>
<dbReference type="VEuPathDB" id="VectorBase:GAUT009061"/>
<name>A0A1A9UM72_GLOAU</name>
<dbReference type="AlphaFoldDB" id="A0A1A9UM72"/>
<organism evidence="1 2">
    <name type="scientific">Glossina austeni</name>
    <name type="common">Savannah tsetse fly</name>
    <dbReference type="NCBI Taxonomy" id="7395"/>
    <lineage>
        <taxon>Eukaryota</taxon>
        <taxon>Metazoa</taxon>
        <taxon>Ecdysozoa</taxon>
        <taxon>Arthropoda</taxon>
        <taxon>Hexapoda</taxon>
        <taxon>Insecta</taxon>
        <taxon>Pterygota</taxon>
        <taxon>Neoptera</taxon>
        <taxon>Endopterygota</taxon>
        <taxon>Diptera</taxon>
        <taxon>Brachycera</taxon>
        <taxon>Muscomorpha</taxon>
        <taxon>Hippoboscoidea</taxon>
        <taxon>Glossinidae</taxon>
        <taxon>Glossina</taxon>
    </lineage>
</organism>
<dbReference type="EnsemblMetazoa" id="GAUT009061-RA">
    <property type="protein sequence ID" value="GAUT009061-PA"/>
    <property type="gene ID" value="GAUT009061"/>
</dbReference>
<accession>A0A1A9UM72</accession>
<evidence type="ECO:0000313" key="2">
    <source>
        <dbReference type="Proteomes" id="UP000078200"/>
    </source>
</evidence>
<dbReference type="Proteomes" id="UP000078200">
    <property type="component" value="Unassembled WGS sequence"/>
</dbReference>
<reference evidence="1" key="1">
    <citation type="submission" date="2020-05" db="UniProtKB">
        <authorList>
            <consortium name="EnsemblMetazoa"/>
        </authorList>
    </citation>
    <scope>IDENTIFICATION</scope>
    <source>
        <strain evidence="1">TTRI</strain>
    </source>
</reference>
<evidence type="ECO:0000313" key="1">
    <source>
        <dbReference type="EnsemblMetazoa" id="GAUT009061-PA"/>
    </source>
</evidence>
<proteinExistence type="predicted"/>
<keyword evidence="2" id="KW-1185">Reference proteome</keyword>
<sequence>MIKELSEGLKNVSELITKFVSPRSLKIDLQAINQCVYINQNISMLVKFSNADVKDQLTNLYFKMIKANALPVFDFVSDPKIPSILQHERLFFSEHYSPMAGKPKAVCLKLRRGVLILQYKIKNTTKPTTMLTLSNEMISERASSTMMFSMRGLRSELSIVHNSKPTHYDLGNDSLLDYLLFRGQYVSSTYKNSKV</sequence>